<dbReference type="GO" id="GO:0004659">
    <property type="term" value="F:prenyltransferase activity"/>
    <property type="evidence" value="ECO:0007669"/>
    <property type="project" value="InterPro"/>
</dbReference>
<reference evidence="7 8" key="1">
    <citation type="journal article" date="2009" name="Genome Biol.">
        <title>Community-wide analysis of microbial genome sequence signatures.</title>
        <authorList>
            <person name="Dick G.J."/>
            <person name="Andersson A.F."/>
            <person name="Baker B.J."/>
            <person name="Simmons S.L."/>
            <person name="Thomas B.C."/>
            <person name="Yelton A.P."/>
            <person name="Banfield J.F."/>
        </authorList>
    </citation>
    <scope>NUCLEOTIDE SEQUENCE [LARGE SCALE GENOMIC DNA]</scope>
    <source>
        <strain evidence="7">ARMAN-2</strain>
    </source>
</reference>
<evidence type="ECO:0000313" key="7">
    <source>
        <dbReference type="EMBL" id="EET89991.1"/>
    </source>
</evidence>
<dbReference type="Gene3D" id="1.10.600.10">
    <property type="entry name" value="Farnesyl Diphosphate Synthase"/>
    <property type="match status" value="1"/>
</dbReference>
<reference evidence="7 8" key="2">
    <citation type="journal article" date="2010" name="Proc. Natl. Acad. Sci. U.S.A.">
        <title>Enigmatic, ultrasmall, uncultivated Archaea.</title>
        <authorList>
            <person name="Baker B.J."/>
            <person name="Comolli L.R."/>
            <person name="Dick G.J."/>
            <person name="Hauser L.J."/>
            <person name="Hyatt D."/>
            <person name="Dill B.D."/>
            <person name="Land M.L."/>
            <person name="Verberkmoes N.C."/>
            <person name="Hettich R.L."/>
            <person name="Banfield J.F."/>
        </authorList>
    </citation>
    <scope>NUCLEOTIDE SEQUENCE [LARGE SCALE GENOMIC DNA]</scope>
    <source>
        <strain evidence="7">ARMAN-2</strain>
    </source>
</reference>
<evidence type="ECO:0000256" key="1">
    <source>
        <dbReference type="ARBA" id="ARBA00001946"/>
    </source>
</evidence>
<evidence type="ECO:0000256" key="6">
    <source>
        <dbReference type="RuleBase" id="RU004466"/>
    </source>
</evidence>
<dbReference type="GO" id="GO:0008299">
    <property type="term" value="P:isoprenoid biosynthetic process"/>
    <property type="evidence" value="ECO:0007669"/>
    <property type="project" value="InterPro"/>
</dbReference>
<dbReference type="Pfam" id="PF00348">
    <property type="entry name" value="polyprenyl_synt"/>
    <property type="match status" value="1"/>
</dbReference>
<protein>
    <submittedName>
        <fullName evidence="7">Polyprenyl synthetase</fullName>
    </submittedName>
</protein>
<evidence type="ECO:0000256" key="2">
    <source>
        <dbReference type="ARBA" id="ARBA00006706"/>
    </source>
</evidence>
<organism evidence="7 8">
    <name type="scientific">Candidatus Micrarchaeum acidiphilum ARMAN-2</name>
    <dbReference type="NCBI Taxonomy" id="425595"/>
    <lineage>
        <taxon>Archaea</taxon>
        <taxon>Candidatus Micrarchaeota</taxon>
        <taxon>Candidatus Micrarchaeia</taxon>
        <taxon>Candidatus Micrarchaeales</taxon>
        <taxon>Candidatus Micrarchaeaceae</taxon>
        <taxon>Candidatus Micrarchaeum</taxon>
    </lineage>
</organism>
<dbReference type="PANTHER" id="PTHR12001">
    <property type="entry name" value="GERANYLGERANYL PYROPHOSPHATE SYNTHASE"/>
    <property type="match status" value="1"/>
</dbReference>
<sequence length="383" mass="43166">MLAMHFACSAAALIFMDAKQKNGKASKYAVSFEDATLEGFISKTKKSIHAIITEYVRKPAALVSDAAAAERYSEMLFDYINRPSHYTRPMLLMLTALMYDNQDPATLLLAAAVQLSQEWILIHDDIEDKSEMRRGMPTLHKLYGSSAALHIGDVLHSVMWNMFIDYLGVANPEIRERLYNKFIEVAYSTASGQFQELNFMYGKDGLRSAKESTYFEIASGKTSSYSMRGPLQLGAISAGQDENIVEKLGAIGENAGIAFQINDDIIDMQKGYNSGKGEFNDIREGKLTLIIKHTFDLASDDEKQRLAEIYNKPREQKTGEEIKFVIGAIEKYDGIGFAAKKRDEIIERTTEQMLGFLDFIPKNKFAAWLQATIINIYNREQLY</sequence>
<keyword evidence="3 6" id="KW-0808">Transferase</keyword>
<dbReference type="Proteomes" id="UP000332487">
    <property type="component" value="Unassembled WGS sequence"/>
</dbReference>
<name>C7DH89_MICA2</name>
<dbReference type="GO" id="GO:0046872">
    <property type="term" value="F:metal ion binding"/>
    <property type="evidence" value="ECO:0007669"/>
    <property type="project" value="UniProtKB-KW"/>
</dbReference>
<dbReference type="AlphaFoldDB" id="C7DH89"/>
<evidence type="ECO:0000256" key="3">
    <source>
        <dbReference type="ARBA" id="ARBA00022679"/>
    </source>
</evidence>
<dbReference type="CDD" id="cd00685">
    <property type="entry name" value="Trans_IPPS_HT"/>
    <property type="match status" value="1"/>
</dbReference>
<dbReference type="InterPro" id="IPR008949">
    <property type="entry name" value="Isoprenoid_synthase_dom_sf"/>
</dbReference>
<dbReference type="PANTHER" id="PTHR12001:SF85">
    <property type="entry name" value="SHORT CHAIN ISOPRENYL DIPHOSPHATE SYNTHASE"/>
    <property type="match status" value="1"/>
</dbReference>
<comment type="cofactor">
    <cofactor evidence="1">
        <name>Mg(2+)</name>
        <dbReference type="ChEBI" id="CHEBI:18420"/>
    </cofactor>
</comment>
<keyword evidence="4" id="KW-0479">Metal-binding</keyword>
<gene>
    <name evidence="7" type="ORF">UNLARM2_0435</name>
</gene>
<evidence type="ECO:0000256" key="5">
    <source>
        <dbReference type="ARBA" id="ARBA00022842"/>
    </source>
</evidence>
<keyword evidence="8" id="KW-1185">Reference proteome</keyword>
<dbReference type="SUPFAM" id="SSF48576">
    <property type="entry name" value="Terpenoid synthases"/>
    <property type="match status" value="1"/>
</dbReference>
<dbReference type="EMBL" id="GG697240">
    <property type="protein sequence ID" value="EET89991.1"/>
    <property type="molecule type" value="Genomic_DNA"/>
</dbReference>
<keyword evidence="5" id="KW-0460">Magnesium</keyword>
<dbReference type="SFLD" id="SFLDS00005">
    <property type="entry name" value="Isoprenoid_Synthase_Type_I"/>
    <property type="match status" value="1"/>
</dbReference>
<evidence type="ECO:0000256" key="4">
    <source>
        <dbReference type="ARBA" id="ARBA00022723"/>
    </source>
</evidence>
<accession>C7DH89</accession>
<dbReference type="PROSITE" id="PS00723">
    <property type="entry name" value="POLYPRENYL_SYNTHASE_1"/>
    <property type="match status" value="1"/>
</dbReference>
<dbReference type="InterPro" id="IPR033749">
    <property type="entry name" value="Polyprenyl_synt_CS"/>
</dbReference>
<proteinExistence type="inferred from homology"/>
<comment type="similarity">
    <text evidence="2 6">Belongs to the FPP/GGPP synthase family.</text>
</comment>
<evidence type="ECO:0000313" key="8">
    <source>
        <dbReference type="Proteomes" id="UP000332487"/>
    </source>
</evidence>
<dbReference type="InterPro" id="IPR000092">
    <property type="entry name" value="Polyprenyl_synt"/>
</dbReference>